<dbReference type="OrthoDB" id="687196at2"/>
<dbReference type="Proteomes" id="UP000002215">
    <property type="component" value="Chromosome"/>
</dbReference>
<evidence type="ECO:0000313" key="3">
    <source>
        <dbReference type="Proteomes" id="UP000002215"/>
    </source>
</evidence>
<evidence type="ECO:0000256" key="1">
    <source>
        <dbReference type="SAM" id="SignalP"/>
    </source>
</evidence>
<dbReference type="KEGG" id="cpi:Cpin_3203"/>
<reference evidence="3" key="1">
    <citation type="submission" date="2009-08" db="EMBL/GenBank/DDBJ databases">
        <title>The complete genome of Chitinophaga pinensis DSM 2588.</title>
        <authorList>
            <consortium name="US DOE Joint Genome Institute (JGI-PGF)"/>
            <person name="Lucas S."/>
            <person name="Copeland A."/>
            <person name="Lapidus A."/>
            <person name="Glavina del Rio T."/>
            <person name="Dalin E."/>
            <person name="Tice H."/>
            <person name="Bruce D."/>
            <person name="Goodwin L."/>
            <person name="Pitluck S."/>
            <person name="Kyrpides N."/>
            <person name="Mavromatis K."/>
            <person name="Ivanova N."/>
            <person name="Mikhailova N."/>
            <person name="Sims D."/>
            <person name="Meinche L."/>
            <person name="Brettin T."/>
            <person name="Detter J.C."/>
            <person name="Han C."/>
            <person name="Larimer F."/>
            <person name="Land M."/>
            <person name="Hauser L."/>
            <person name="Markowitz V."/>
            <person name="Cheng J.-F."/>
            <person name="Hugenholtz P."/>
            <person name="Woyke T."/>
            <person name="Wu D."/>
            <person name="Spring S."/>
            <person name="Klenk H.-P."/>
            <person name="Eisen J.A."/>
        </authorList>
    </citation>
    <scope>NUCLEOTIDE SEQUENCE [LARGE SCALE GENOMIC DNA]</scope>
    <source>
        <strain evidence="3">ATCC 43595 / DSM 2588 / LMG 13176 / NBRC 15968 / NCIMB 11800 / UQM 2034</strain>
    </source>
</reference>
<gene>
    <name evidence="2" type="ordered locus">Cpin_3203</name>
</gene>
<protein>
    <submittedName>
        <fullName evidence="2">Uncharacterized protein</fullName>
    </submittedName>
</protein>
<feature type="chain" id="PRO_5038023676" evidence="1">
    <location>
        <begin position="23"/>
        <end position="116"/>
    </location>
</feature>
<evidence type="ECO:0000313" key="2">
    <source>
        <dbReference type="EMBL" id="ACU60670.1"/>
    </source>
</evidence>
<dbReference type="AlphaFoldDB" id="A0A979G4P7"/>
<sequence length="116" mass="11888">MKKARIILAALAIFATVGGAFAFKAARFNGQPIWHATNSLTTVLNGKTYATFGAFYTSAGATLYISTTGISSTVYKTTATLPPTTVAATATDGSGATAPITTYSAVPTVTRVTTLN</sequence>
<name>A0A979G4P7_CHIPD</name>
<accession>A0A979G4P7</accession>
<organism evidence="2 3">
    <name type="scientific">Chitinophaga pinensis (strain ATCC 43595 / DSM 2588 / LMG 13176 / NBRC 15968 / NCIMB 11800 / UQM 2034)</name>
    <dbReference type="NCBI Taxonomy" id="485918"/>
    <lineage>
        <taxon>Bacteria</taxon>
        <taxon>Pseudomonadati</taxon>
        <taxon>Bacteroidota</taxon>
        <taxon>Chitinophagia</taxon>
        <taxon>Chitinophagales</taxon>
        <taxon>Chitinophagaceae</taxon>
        <taxon>Chitinophaga</taxon>
    </lineage>
</organism>
<dbReference type="RefSeq" id="WP_012790846.1">
    <property type="nucleotide sequence ID" value="NC_013132.1"/>
</dbReference>
<keyword evidence="1" id="KW-0732">Signal</keyword>
<feature type="signal peptide" evidence="1">
    <location>
        <begin position="1"/>
        <end position="22"/>
    </location>
</feature>
<proteinExistence type="predicted"/>
<reference evidence="2 3" key="2">
    <citation type="journal article" date="2010" name="Stand. Genomic Sci.">
        <title>Complete genome sequence of Chitinophaga pinensis type strain (UQM 2034).</title>
        <authorList>
            <person name="Glavina Del Rio T."/>
            <person name="Abt B."/>
            <person name="Spring S."/>
            <person name="Lapidus A."/>
            <person name="Nolan M."/>
            <person name="Tice H."/>
            <person name="Copeland A."/>
            <person name="Cheng J.F."/>
            <person name="Chen F."/>
            <person name="Bruce D."/>
            <person name="Goodwin L."/>
            <person name="Pitluck S."/>
            <person name="Ivanova N."/>
            <person name="Mavromatis K."/>
            <person name="Mikhailova N."/>
            <person name="Pati A."/>
            <person name="Chen A."/>
            <person name="Palaniappan K."/>
            <person name="Land M."/>
            <person name="Hauser L."/>
            <person name="Chang Y.J."/>
            <person name="Jeffries C.D."/>
            <person name="Chain P."/>
            <person name="Saunders E."/>
            <person name="Detter J.C."/>
            <person name="Brettin T."/>
            <person name="Rohde M."/>
            <person name="Goker M."/>
            <person name="Bristow J."/>
            <person name="Eisen J.A."/>
            <person name="Markowitz V."/>
            <person name="Hugenholtz P."/>
            <person name="Kyrpides N.C."/>
            <person name="Klenk H.P."/>
            <person name="Lucas S."/>
        </authorList>
    </citation>
    <scope>NUCLEOTIDE SEQUENCE [LARGE SCALE GENOMIC DNA]</scope>
    <source>
        <strain evidence="3">ATCC 43595 / DSM 2588 / LMG 13176 / NBRC 15968 / NCIMB 11800 / UQM 2034</strain>
    </source>
</reference>
<dbReference type="EMBL" id="CP001699">
    <property type="protein sequence ID" value="ACU60670.1"/>
    <property type="molecule type" value="Genomic_DNA"/>
</dbReference>